<dbReference type="AlphaFoldDB" id="A0A1I0XNG6"/>
<keyword evidence="1" id="KW-0328">Glycosyltransferase</keyword>
<sequence>MRIAVVNNFYPPRVGGSAHLSESLAKGYAAAGHDVLVLTAEHAEVPSEQKVDGIRVVRLPGFRLPETRLAVNFDIAFTSRPSLPGRVKQLLNEFQPDVIHQHGQFFDLTWVSGLWARRNKVPTLLSVHTRLQSPSKLYQGVFNVLDATLVAPFMRRYRPTYVVMDVQMREYIERKYRKGIAGMVPIPVGVDPTWVRGGDPKLMREKHGLGDDPLILSTGHVIPLRDRLALVEALPRVLAAIPNAKLVVVGGIYYDAFLRRARELGVDGAVITTGAVPKSEIPHYLAAATVESHDVQGYGFGTASLESMAAGVPVVAAVREDNFPDIRLVDRGNVHLVPKDSPAELADRLIETITEPAESREIARNGAELVDTYFSMDAVIAKHLDTLTALSRESALLARASTALSRESAVDARQVK</sequence>
<dbReference type="Proteomes" id="UP000243799">
    <property type="component" value="Unassembled WGS sequence"/>
</dbReference>
<dbReference type="InterPro" id="IPR001296">
    <property type="entry name" value="Glyco_trans_1"/>
</dbReference>
<name>A0A1I0XNG6_9PSEU</name>
<dbReference type="GO" id="GO:1901137">
    <property type="term" value="P:carbohydrate derivative biosynthetic process"/>
    <property type="evidence" value="ECO:0007669"/>
    <property type="project" value="UniProtKB-ARBA"/>
</dbReference>
<dbReference type="InterPro" id="IPR028098">
    <property type="entry name" value="Glyco_trans_4-like_N"/>
</dbReference>
<dbReference type="Gene3D" id="3.40.50.2000">
    <property type="entry name" value="Glycogen Phosphorylase B"/>
    <property type="match status" value="2"/>
</dbReference>
<keyword evidence="6" id="KW-1185">Reference proteome</keyword>
<evidence type="ECO:0000313" key="5">
    <source>
        <dbReference type="EMBL" id="SFB02444.1"/>
    </source>
</evidence>
<dbReference type="PANTHER" id="PTHR45947:SF3">
    <property type="entry name" value="SULFOQUINOVOSYL TRANSFERASE SQD2"/>
    <property type="match status" value="1"/>
</dbReference>
<dbReference type="Pfam" id="PF00534">
    <property type="entry name" value="Glycos_transf_1"/>
    <property type="match status" value="1"/>
</dbReference>
<reference evidence="6" key="1">
    <citation type="submission" date="2016-10" db="EMBL/GenBank/DDBJ databases">
        <authorList>
            <person name="Varghese N."/>
            <person name="Submissions S."/>
        </authorList>
    </citation>
    <scope>NUCLEOTIDE SEQUENCE [LARGE SCALE GENOMIC DNA]</scope>
    <source>
        <strain evidence="6">CGMCC 4.3568</strain>
    </source>
</reference>
<keyword evidence="2 5" id="KW-0808">Transferase</keyword>
<organism evidence="5 6">
    <name type="scientific">Amycolatopsis marina</name>
    <dbReference type="NCBI Taxonomy" id="490629"/>
    <lineage>
        <taxon>Bacteria</taxon>
        <taxon>Bacillati</taxon>
        <taxon>Actinomycetota</taxon>
        <taxon>Actinomycetes</taxon>
        <taxon>Pseudonocardiales</taxon>
        <taxon>Pseudonocardiaceae</taxon>
        <taxon>Amycolatopsis</taxon>
    </lineage>
</organism>
<dbReference type="CDD" id="cd03801">
    <property type="entry name" value="GT4_PimA-like"/>
    <property type="match status" value="1"/>
</dbReference>
<gene>
    <name evidence="5" type="ORF">SAMN05216266_103349</name>
</gene>
<evidence type="ECO:0000259" key="4">
    <source>
        <dbReference type="Pfam" id="PF13579"/>
    </source>
</evidence>
<proteinExistence type="predicted"/>
<protein>
    <submittedName>
        <fullName evidence="5">1,2-diacylglycerol 3-glucosyltransferase</fullName>
    </submittedName>
</protein>
<evidence type="ECO:0000256" key="1">
    <source>
        <dbReference type="ARBA" id="ARBA00022676"/>
    </source>
</evidence>
<dbReference type="OrthoDB" id="9802525at2"/>
<dbReference type="InterPro" id="IPR050194">
    <property type="entry name" value="Glycosyltransferase_grp1"/>
</dbReference>
<dbReference type="EMBL" id="FOKG01000003">
    <property type="protein sequence ID" value="SFB02444.1"/>
    <property type="molecule type" value="Genomic_DNA"/>
</dbReference>
<dbReference type="GO" id="GO:0016758">
    <property type="term" value="F:hexosyltransferase activity"/>
    <property type="evidence" value="ECO:0007669"/>
    <property type="project" value="TreeGrafter"/>
</dbReference>
<evidence type="ECO:0000313" key="6">
    <source>
        <dbReference type="Proteomes" id="UP000243799"/>
    </source>
</evidence>
<evidence type="ECO:0000259" key="3">
    <source>
        <dbReference type="Pfam" id="PF00534"/>
    </source>
</evidence>
<feature type="domain" description="Glycosyl transferase family 1" evidence="3">
    <location>
        <begin position="203"/>
        <end position="367"/>
    </location>
</feature>
<dbReference type="Pfam" id="PF13579">
    <property type="entry name" value="Glyco_trans_4_4"/>
    <property type="match status" value="1"/>
</dbReference>
<accession>A0A1I0XNG6</accession>
<feature type="domain" description="Glycosyltransferase subfamily 4-like N-terminal" evidence="4">
    <location>
        <begin position="15"/>
        <end position="173"/>
    </location>
</feature>
<dbReference type="STRING" id="490629.SAMN05216266_103349"/>
<dbReference type="RefSeq" id="WP_091671541.1">
    <property type="nucleotide sequence ID" value="NZ_FOKG01000003.1"/>
</dbReference>
<dbReference type="PANTHER" id="PTHR45947">
    <property type="entry name" value="SULFOQUINOVOSYL TRANSFERASE SQD2"/>
    <property type="match status" value="1"/>
</dbReference>
<dbReference type="SUPFAM" id="SSF53756">
    <property type="entry name" value="UDP-Glycosyltransferase/glycogen phosphorylase"/>
    <property type="match status" value="1"/>
</dbReference>
<evidence type="ECO:0000256" key="2">
    <source>
        <dbReference type="ARBA" id="ARBA00022679"/>
    </source>
</evidence>